<dbReference type="EMBL" id="CM023482">
    <property type="protein sequence ID" value="KAH6937679.1"/>
    <property type="molecule type" value="Genomic_DNA"/>
</dbReference>
<sequence>MKRAYTRALFQPAGRRGSGSFGVAVDGTEARIDRRRPPKEDGAKNQRGNRAARARHLALAYISLGVNKAAGPEMSIGSWEINA</sequence>
<dbReference type="Proteomes" id="UP000821845">
    <property type="component" value="Chromosome 2"/>
</dbReference>
<name>A0ACB7SUV4_HYAAI</name>
<gene>
    <name evidence="1" type="ORF">HPB50_003574</name>
</gene>
<evidence type="ECO:0000313" key="2">
    <source>
        <dbReference type="Proteomes" id="UP000821845"/>
    </source>
</evidence>
<keyword evidence="2" id="KW-1185">Reference proteome</keyword>
<protein>
    <submittedName>
        <fullName evidence="1">Uncharacterized protein</fullName>
    </submittedName>
</protein>
<evidence type="ECO:0000313" key="1">
    <source>
        <dbReference type="EMBL" id="KAH6937679.1"/>
    </source>
</evidence>
<accession>A0ACB7SUV4</accession>
<comment type="caution">
    <text evidence="1">The sequence shown here is derived from an EMBL/GenBank/DDBJ whole genome shotgun (WGS) entry which is preliminary data.</text>
</comment>
<reference evidence="1" key="1">
    <citation type="submission" date="2020-05" db="EMBL/GenBank/DDBJ databases">
        <title>Large-scale comparative analyses of tick genomes elucidate their genetic diversity and vector capacities.</title>
        <authorList>
            <person name="Jia N."/>
            <person name="Wang J."/>
            <person name="Shi W."/>
            <person name="Du L."/>
            <person name="Sun Y."/>
            <person name="Zhan W."/>
            <person name="Jiang J."/>
            <person name="Wang Q."/>
            <person name="Zhang B."/>
            <person name="Ji P."/>
            <person name="Sakyi L.B."/>
            <person name="Cui X."/>
            <person name="Yuan T."/>
            <person name="Jiang B."/>
            <person name="Yang W."/>
            <person name="Lam T.T.-Y."/>
            <person name="Chang Q."/>
            <person name="Ding S."/>
            <person name="Wang X."/>
            <person name="Zhu J."/>
            <person name="Ruan X."/>
            <person name="Zhao L."/>
            <person name="Wei J."/>
            <person name="Que T."/>
            <person name="Du C."/>
            <person name="Cheng J."/>
            <person name="Dai P."/>
            <person name="Han X."/>
            <person name="Huang E."/>
            <person name="Gao Y."/>
            <person name="Liu J."/>
            <person name="Shao H."/>
            <person name="Ye R."/>
            <person name="Li L."/>
            <person name="Wei W."/>
            <person name="Wang X."/>
            <person name="Wang C."/>
            <person name="Yang T."/>
            <person name="Huo Q."/>
            <person name="Li W."/>
            <person name="Guo W."/>
            <person name="Chen H."/>
            <person name="Zhou L."/>
            <person name="Ni X."/>
            <person name="Tian J."/>
            <person name="Zhou Y."/>
            <person name="Sheng Y."/>
            <person name="Liu T."/>
            <person name="Pan Y."/>
            <person name="Xia L."/>
            <person name="Li J."/>
            <person name="Zhao F."/>
            <person name="Cao W."/>
        </authorList>
    </citation>
    <scope>NUCLEOTIDE SEQUENCE</scope>
    <source>
        <strain evidence="1">Hyas-2018</strain>
    </source>
</reference>
<organism evidence="1 2">
    <name type="scientific">Hyalomma asiaticum</name>
    <name type="common">Tick</name>
    <dbReference type="NCBI Taxonomy" id="266040"/>
    <lineage>
        <taxon>Eukaryota</taxon>
        <taxon>Metazoa</taxon>
        <taxon>Ecdysozoa</taxon>
        <taxon>Arthropoda</taxon>
        <taxon>Chelicerata</taxon>
        <taxon>Arachnida</taxon>
        <taxon>Acari</taxon>
        <taxon>Parasitiformes</taxon>
        <taxon>Ixodida</taxon>
        <taxon>Ixodoidea</taxon>
        <taxon>Ixodidae</taxon>
        <taxon>Hyalomminae</taxon>
        <taxon>Hyalomma</taxon>
    </lineage>
</organism>
<proteinExistence type="predicted"/>